<feature type="compositionally biased region" description="Basic residues" evidence="1">
    <location>
        <begin position="213"/>
        <end position="222"/>
    </location>
</feature>
<name>A0A2N9E4N0_FAGSY</name>
<dbReference type="EMBL" id="OIVN01000081">
    <property type="protein sequence ID" value="SPC73906.1"/>
    <property type="molecule type" value="Genomic_DNA"/>
</dbReference>
<reference evidence="2" key="1">
    <citation type="submission" date="2018-02" db="EMBL/GenBank/DDBJ databases">
        <authorList>
            <person name="Cohen D.B."/>
            <person name="Kent A.D."/>
        </authorList>
    </citation>
    <scope>NUCLEOTIDE SEQUENCE</scope>
</reference>
<protein>
    <recommendedName>
        <fullName evidence="3">Retrotransposon gag domain-containing protein</fullName>
    </recommendedName>
</protein>
<feature type="compositionally biased region" description="Basic and acidic residues" evidence="1">
    <location>
        <begin position="177"/>
        <end position="187"/>
    </location>
</feature>
<organism evidence="2">
    <name type="scientific">Fagus sylvatica</name>
    <name type="common">Beechnut</name>
    <dbReference type="NCBI Taxonomy" id="28930"/>
    <lineage>
        <taxon>Eukaryota</taxon>
        <taxon>Viridiplantae</taxon>
        <taxon>Streptophyta</taxon>
        <taxon>Embryophyta</taxon>
        <taxon>Tracheophyta</taxon>
        <taxon>Spermatophyta</taxon>
        <taxon>Magnoliopsida</taxon>
        <taxon>eudicotyledons</taxon>
        <taxon>Gunneridae</taxon>
        <taxon>Pentapetalae</taxon>
        <taxon>rosids</taxon>
        <taxon>fabids</taxon>
        <taxon>Fagales</taxon>
        <taxon>Fagaceae</taxon>
        <taxon>Fagus</taxon>
    </lineage>
</organism>
<dbReference type="AlphaFoldDB" id="A0A2N9E4N0"/>
<evidence type="ECO:0008006" key="3">
    <source>
        <dbReference type="Google" id="ProtNLM"/>
    </source>
</evidence>
<sequence length="237" mass="27762">MARETSGLNEREVRMAALEDEFDNPSNLDWCEKIDLEDLLDEEDSKGYRIKEETLDANTYWEIDFFDLFWFPHLIIPRGFEAPEFEKFDEYGDPELHLLKYCEKMVGYTGNELLMVLTFPESLSRCAAAWFYRLRDLIGDEEELHLIPNPVPMGENEVIVEIEEMADILTLSTLTKPDEEREVHAEQTESPSTTTTKREIHAKQAKPLTSKGHQYHPRKTRHREPLRFNHDPTNCPC</sequence>
<accession>A0A2N9E4N0</accession>
<proteinExistence type="predicted"/>
<feature type="region of interest" description="Disordered" evidence="1">
    <location>
        <begin position="177"/>
        <end position="237"/>
    </location>
</feature>
<evidence type="ECO:0000313" key="2">
    <source>
        <dbReference type="EMBL" id="SPC73906.1"/>
    </source>
</evidence>
<evidence type="ECO:0000256" key="1">
    <source>
        <dbReference type="SAM" id="MobiDB-lite"/>
    </source>
</evidence>
<gene>
    <name evidence="2" type="ORF">FSB_LOCUS1788</name>
</gene>